<dbReference type="EnsemblPlants" id="Kaladp0042s0244.1.v1.1">
    <property type="protein sequence ID" value="Kaladp0042s0244.1.v1.1.CDS.1"/>
    <property type="gene ID" value="Kaladp0042s0244.v1.1"/>
</dbReference>
<evidence type="ECO:0000313" key="2">
    <source>
        <dbReference type="Proteomes" id="UP000594263"/>
    </source>
</evidence>
<evidence type="ECO:0000313" key="1">
    <source>
        <dbReference type="EnsemblPlants" id="Kaladp0042s0244.1.v1.1.CDS.1"/>
    </source>
</evidence>
<keyword evidence="2" id="KW-1185">Reference proteome</keyword>
<reference evidence="1" key="1">
    <citation type="submission" date="2021-01" db="UniProtKB">
        <authorList>
            <consortium name="EnsemblPlants"/>
        </authorList>
    </citation>
    <scope>IDENTIFICATION</scope>
</reference>
<dbReference type="AlphaFoldDB" id="A0A7N0TQM2"/>
<sequence length="106" mass="11935">MEIAALLGDSSSRHPWPRQRMIILTLLGDGLIIKDRTLDSRRSNLCYRLYSQNCEVTGFQFEPLMEWILLCFVGISTSAKGLVTINGKQKNLICIVFGGAQQVVLY</sequence>
<name>A0A7N0TQM2_KALFE</name>
<accession>A0A7N0TQM2</accession>
<proteinExistence type="predicted"/>
<dbReference type="Proteomes" id="UP000594263">
    <property type="component" value="Unplaced"/>
</dbReference>
<dbReference type="Gramene" id="Kaladp0042s0244.1.v1.1">
    <property type="protein sequence ID" value="Kaladp0042s0244.1.v1.1.CDS.1"/>
    <property type="gene ID" value="Kaladp0042s0244.v1.1"/>
</dbReference>
<protein>
    <submittedName>
        <fullName evidence="1">Uncharacterized protein</fullName>
    </submittedName>
</protein>
<organism evidence="1 2">
    <name type="scientific">Kalanchoe fedtschenkoi</name>
    <name type="common">Lavender scallops</name>
    <name type="synonym">South American air plant</name>
    <dbReference type="NCBI Taxonomy" id="63787"/>
    <lineage>
        <taxon>Eukaryota</taxon>
        <taxon>Viridiplantae</taxon>
        <taxon>Streptophyta</taxon>
        <taxon>Embryophyta</taxon>
        <taxon>Tracheophyta</taxon>
        <taxon>Spermatophyta</taxon>
        <taxon>Magnoliopsida</taxon>
        <taxon>eudicotyledons</taxon>
        <taxon>Gunneridae</taxon>
        <taxon>Pentapetalae</taxon>
        <taxon>Saxifragales</taxon>
        <taxon>Crassulaceae</taxon>
        <taxon>Kalanchoe</taxon>
    </lineage>
</organism>